<dbReference type="InterPro" id="IPR040881">
    <property type="entry name" value="Urease_linker"/>
</dbReference>
<evidence type="ECO:0000256" key="5">
    <source>
        <dbReference type="SAM" id="MobiDB-lite"/>
    </source>
</evidence>
<comment type="pathway">
    <text evidence="1">Nitrogen metabolism; urea degradation; CO(2) and NH(3) from urea (urease route): step 1/1.</text>
</comment>
<dbReference type="PANTHER" id="PTHR43440">
    <property type="entry name" value="UREASE"/>
    <property type="match status" value="1"/>
</dbReference>
<dbReference type="Pfam" id="PF00547">
    <property type="entry name" value="Urease_gamma"/>
    <property type="match status" value="1"/>
</dbReference>
<dbReference type="InterPro" id="IPR050112">
    <property type="entry name" value="Urease_alpha_subunit"/>
</dbReference>
<dbReference type="Pfam" id="PF18473">
    <property type="entry name" value="Urease_linker"/>
    <property type="match status" value="1"/>
</dbReference>
<name>A0ABQ5GYP3_9ASTR</name>
<dbReference type="InterPro" id="IPR036461">
    <property type="entry name" value="Urease_betasu_sf"/>
</dbReference>
<dbReference type="EMBL" id="BQNB010019023">
    <property type="protein sequence ID" value="GJT80773.1"/>
    <property type="molecule type" value="Genomic_DNA"/>
</dbReference>
<feature type="compositionally biased region" description="Polar residues" evidence="5">
    <location>
        <begin position="162"/>
        <end position="178"/>
    </location>
</feature>
<dbReference type="EC" id="3.5.1.5" evidence="2"/>
<evidence type="ECO:0000256" key="2">
    <source>
        <dbReference type="ARBA" id="ARBA00012934"/>
    </source>
</evidence>
<proteinExistence type="predicted"/>
<comment type="subunit">
    <text evidence="4">Homohexamer. Other oligomeric forms may exist depending on pH and presence of salts.</text>
</comment>
<dbReference type="Proteomes" id="UP001151760">
    <property type="component" value="Unassembled WGS sequence"/>
</dbReference>
<evidence type="ECO:0000313" key="7">
    <source>
        <dbReference type="EMBL" id="GJT80773.1"/>
    </source>
</evidence>
<evidence type="ECO:0000259" key="6">
    <source>
        <dbReference type="Pfam" id="PF18473"/>
    </source>
</evidence>
<feature type="domain" description="Urease subunit beta-alpha linker" evidence="6">
    <location>
        <begin position="144"/>
        <end position="165"/>
    </location>
</feature>
<keyword evidence="3" id="KW-0378">Hydrolase</keyword>
<keyword evidence="8" id="KW-1185">Reference proteome</keyword>
<sequence length="178" mass="19428">MEFLTIDPNTLPEPMKLSPREVEKLMLHNAGFLAQKRLACGLRLNYTEAVALIATQCPIIEGDKIPGELILRNGYILLNSGREAVILKVTNDGDRPIQVAAIIILLGSNPVWIFDRRKAILAEGDAKSVILVRIGGNEIADNFVNDANVKTMMESVNARGFGNSTDTSTTLRNQNNAA</sequence>
<feature type="region of interest" description="Disordered" evidence="5">
    <location>
        <begin position="158"/>
        <end position="178"/>
    </location>
</feature>
<dbReference type="InterPro" id="IPR002019">
    <property type="entry name" value="Urease_beta-like"/>
</dbReference>
<dbReference type="Gene3D" id="3.30.280.10">
    <property type="entry name" value="Urease, gamma-like subunit"/>
    <property type="match status" value="1"/>
</dbReference>
<comment type="caution">
    <text evidence="7">The sequence shown here is derived from an EMBL/GenBank/DDBJ whole genome shotgun (WGS) entry which is preliminary data.</text>
</comment>
<gene>
    <name evidence="7" type="ORF">Tco_1055115</name>
</gene>
<dbReference type="SUPFAM" id="SSF51278">
    <property type="entry name" value="Urease, beta-subunit"/>
    <property type="match status" value="1"/>
</dbReference>
<reference evidence="7" key="1">
    <citation type="journal article" date="2022" name="Int. J. Mol. Sci.">
        <title>Draft Genome of Tanacetum Coccineum: Genomic Comparison of Closely Related Tanacetum-Family Plants.</title>
        <authorList>
            <person name="Yamashiro T."/>
            <person name="Shiraishi A."/>
            <person name="Nakayama K."/>
            <person name="Satake H."/>
        </authorList>
    </citation>
    <scope>NUCLEOTIDE SEQUENCE</scope>
</reference>
<organism evidence="7 8">
    <name type="scientific">Tanacetum coccineum</name>
    <dbReference type="NCBI Taxonomy" id="301880"/>
    <lineage>
        <taxon>Eukaryota</taxon>
        <taxon>Viridiplantae</taxon>
        <taxon>Streptophyta</taxon>
        <taxon>Embryophyta</taxon>
        <taxon>Tracheophyta</taxon>
        <taxon>Spermatophyta</taxon>
        <taxon>Magnoliopsida</taxon>
        <taxon>eudicotyledons</taxon>
        <taxon>Gunneridae</taxon>
        <taxon>Pentapetalae</taxon>
        <taxon>asterids</taxon>
        <taxon>campanulids</taxon>
        <taxon>Asterales</taxon>
        <taxon>Asteraceae</taxon>
        <taxon>Asteroideae</taxon>
        <taxon>Anthemideae</taxon>
        <taxon>Anthemidinae</taxon>
        <taxon>Tanacetum</taxon>
    </lineage>
</organism>
<evidence type="ECO:0000256" key="3">
    <source>
        <dbReference type="ARBA" id="ARBA00022801"/>
    </source>
</evidence>
<evidence type="ECO:0000313" key="8">
    <source>
        <dbReference type="Proteomes" id="UP001151760"/>
    </source>
</evidence>
<reference evidence="7" key="2">
    <citation type="submission" date="2022-01" db="EMBL/GenBank/DDBJ databases">
        <authorList>
            <person name="Yamashiro T."/>
            <person name="Shiraishi A."/>
            <person name="Satake H."/>
            <person name="Nakayama K."/>
        </authorList>
    </citation>
    <scope>NUCLEOTIDE SEQUENCE</scope>
</reference>
<dbReference type="Gene3D" id="2.10.150.10">
    <property type="entry name" value="Urease, beta subunit"/>
    <property type="match status" value="1"/>
</dbReference>
<evidence type="ECO:0000256" key="4">
    <source>
        <dbReference type="ARBA" id="ARBA00046803"/>
    </source>
</evidence>
<dbReference type="InterPro" id="IPR036463">
    <property type="entry name" value="Urease_gamma_sf"/>
</dbReference>
<dbReference type="PANTHER" id="PTHR43440:SF1">
    <property type="entry name" value="UREASE"/>
    <property type="match status" value="1"/>
</dbReference>
<dbReference type="SUPFAM" id="SSF54111">
    <property type="entry name" value="Urease, gamma-subunit"/>
    <property type="match status" value="1"/>
</dbReference>
<dbReference type="Pfam" id="PF00699">
    <property type="entry name" value="Urease_beta"/>
    <property type="match status" value="1"/>
</dbReference>
<protein>
    <recommendedName>
        <fullName evidence="2">urease</fullName>
        <ecNumber evidence="2">3.5.1.5</ecNumber>
    </recommendedName>
</protein>
<accession>A0ABQ5GYP3</accession>
<dbReference type="InterPro" id="IPR002026">
    <property type="entry name" value="Urease_gamma/gamma-beta_su"/>
</dbReference>
<evidence type="ECO:0000256" key="1">
    <source>
        <dbReference type="ARBA" id="ARBA00004897"/>
    </source>
</evidence>